<dbReference type="RefSeq" id="WP_380072105.1">
    <property type="nucleotide sequence ID" value="NZ_JBHRTO010000001.1"/>
</dbReference>
<protein>
    <submittedName>
        <fullName evidence="2">Uncharacterized protein</fullName>
    </submittedName>
</protein>
<dbReference type="EMBL" id="JBHRTO010000001">
    <property type="protein sequence ID" value="MFC3180481.1"/>
    <property type="molecule type" value="Genomic_DNA"/>
</dbReference>
<feature type="transmembrane region" description="Helical" evidence="1">
    <location>
        <begin position="59"/>
        <end position="77"/>
    </location>
</feature>
<keyword evidence="1" id="KW-1133">Transmembrane helix</keyword>
<proteinExistence type="predicted"/>
<name>A0ABV7IVI2_9RHOB</name>
<keyword evidence="1" id="KW-0472">Membrane</keyword>
<feature type="transmembrane region" description="Helical" evidence="1">
    <location>
        <begin position="34"/>
        <end position="53"/>
    </location>
</feature>
<feature type="transmembrane region" description="Helical" evidence="1">
    <location>
        <begin position="6"/>
        <end position="27"/>
    </location>
</feature>
<accession>A0ABV7IVI2</accession>
<keyword evidence="1" id="KW-0812">Transmembrane</keyword>
<gene>
    <name evidence="2" type="ORF">ACFOGH_05735</name>
</gene>
<evidence type="ECO:0000313" key="2">
    <source>
        <dbReference type="EMBL" id="MFC3180481.1"/>
    </source>
</evidence>
<evidence type="ECO:0000256" key="1">
    <source>
        <dbReference type="SAM" id="Phobius"/>
    </source>
</evidence>
<dbReference type="Proteomes" id="UP001595547">
    <property type="component" value="Unassembled WGS sequence"/>
</dbReference>
<sequence>MNWTTLPFTVQLGLGVGFLAYVTAYAGRRRGHSISEITFLTMAFGLPALLPLINGTGPVAANAIIGVMMAFGVALIWRGWALEAWQWAAKSIGLHAEDGLSFGWDKIVSYPNLATNQISVHTADGRILYLNDRTRFANAPFNGLYLASDGSIIMVVEEERMPDGSEQVRQNINHDTWGARMTYIPSDQVKRVNIRF</sequence>
<keyword evidence="3" id="KW-1185">Reference proteome</keyword>
<organism evidence="2 3">
    <name type="scientific">Cypionkella sinensis</name>
    <dbReference type="NCBI Taxonomy" id="1756043"/>
    <lineage>
        <taxon>Bacteria</taxon>
        <taxon>Pseudomonadati</taxon>
        <taxon>Pseudomonadota</taxon>
        <taxon>Alphaproteobacteria</taxon>
        <taxon>Rhodobacterales</taxon>
        <taxon>Paracoccaceae</taxon>
        <taxon>Cypionkella</taxon>
    </lineage>
</organism>
<evidence type="ECO:0000313" key="3">
    <source>
        <dbReference type="Proteomes" id="UP001595547"/>
    </source>
</evidence>
<reference evidence="3" key="1">
    <citation type="journal article" date="2019" name="Int. J. Syst. Evol. Microbiol.">
        <title>The Global Catalogue of Microorganisms (GCM) 10K type strain sequencing project: providing services to taxonomists for standard genome sequencing and annotation.</title>
        <authorList>
            <consortium name="The Broad Institute Genomics Platform"/>
            <consortium name="The Broad Institute Genome Sequencing Center for Infectious Disease"/>
            <person name="Wu L."/>
            <person name="Ma J."/>
        </authorList>
    </citation>
    <scope>NUCLEOTIDE SEQUENCE [LARGE SCALE GENOMIC DNA]</scope>
    <source>
        <strain evidence="3">KCTC 52039</strain>
    </source>
</reference>
<comment type="caution">
    <text evidence="2">The sequence shown here is derived from an EMBL/GenBank/DDBJ whole genome shotgun (WGS) entry which is preliminary data.</text>
</comment>